<dbReference type="AlphaFoldDB" id="A0A934RXA9"/>
<dbReference type="Gene3D" id="2.60.120.560">
    <property type="entry name" value="Exo-inulinase, domain 1"/>
    <property type="match status" value="1"/>
</dbReference>
<dbReference type="InterPro" id="IPR010496">
    <property type="entry name" value="AL/BT2_dom"/>
</dbReference>
<reference evidence="3" key="1">
    <citation type="submission" date="2021-01" db="EMBL/GenBank/DDBJ databases">
        <title>Modified the classification status of verrucomicrobia.</title>
        <authorList>
            <person name="Feng X."/>
        </authorList>
    </citation>
    <scope>NUCLEOTIDE SEQUENCE</scope>
    <source>
        <strain evidence="3">KCTC 13126</strain>
    </source>
</reference>
<feature type="chain" id="PRO_5037922121" evidence="1">
    <location>
        <begin position="24"/>
        <end position="263"/>
    </location>
</feature>
<comment type="caution">
    <text evidence="3">The sequence shown here is derived from an EMBL/GenBank/DDBJ whole genome shotgun (WGS) entry which is preliminary data.</text>
</comment>
<evidence type="ECO:0000313" key="3">
    <source>
        <dbReference type="EMBL" id="MBK1875283.1"/>
    </source>
</evidence>
<accession>A0A934RXA9</accession>
<protein>
    <submittedName>
        <fullName evidence="3">DUF1080 domain-containing protein</fullName>
    </submittedName>
</protein>
<evidence type="ECO:0000256" key="1">
    <source>
        <dbReference type="SAM" id="SignalP"/>
    </source>
</evidence>
<feature type="signal peptide" evidence="1">
    <location>
        <begin position="1"/>
        <end position="23"/>
    </location>
</feature>
<sequence length="263" mass="29802">MKTTCKIIAAVFALWSVSVTAYASDEWQNLFNGEDLSGWTVVKGGKYFDENSLDEESIYSVHDGSMRVYHGAPDGSVQYKALITHEKQLSGNFHLQVEYRWREGRYIPRSESKRDAGILFHVHSRNNQIWPSCLEMQLGDGQPGERNVAGDLWVSGKTLADVSSRDGFFNPDAPSEARGHGMRRFNLTRRRSEKPLGEWNTADIIVYGSARAEFYLNGKLVNEVRNMRKRVSSGAWAPLAGGRIALQAEWAEIEYRVVRVREL</sequence>
<gene>
    <name evidence="3" type="ORF">JIN87_00315</name>
</gene>
<dbReference type="GO" id="GO:0016787">
    <property type="term" value="F:hydrolase activity"/>
    <property type="evidence" value="ECO:0007669"/>
    <property type="project" value="InterPro"/>
</dbReference>
<feature type="domain" description="3-keto-alpha-glucoside-1,2-lyase/3-keto-2-hydroxy-glucal hydratase" evidence="2">
    <location>
        <begin position="26"/>
        <end position="261"/>
    </location>
</feature>
<dbReference type="Pfam" id="PF06439">
    <property type="entry name" value="3keto-disac_hyd"/>
    <property type="match status" value="1"/>
</dbReference>
<proteinExistence type="predicted"/>
<evidence type="ECO:0000259" key="2">
    <source>
        <dbReference type="Pfam" id="PF06439"/>
    </source>
</evidence>
<dbReference type="EMBL" id="JAENIL010000001">
    <property type="protein sequence ID" value="MBK1875283.1"/>
    <property type="molecule type" value="Genomic_DNA"/>
</dbReference>
<keyword evidence="1" id="KW-0732">Signal</keyword>
<keyword evidence="4" id="KW-1185">Reference proteome</keyword>
<evidence type="ECO:0000313" key="4">
    <source>
        <dbReference type="Proteomes" id="UP000617628"/>
    </source>
</evidence>
<dbReference type="RefSeq" id="WP_200353499.1">
    <property type="nucleotide sequence ID" value="NZ_JAENIL010000001.1"/>
</dbReference>
<organism evidence="3 4">
    <name type="scientific">Pelagicoccus mobilis</name>
    <dbReference type="NCBI Taxonomy" id="415221"/>
    <lineage>
        <taxon>Bacteria</taxon>
        <taxon>Pseudomonadati</taxon>
        <taxon>Verrucomicrobiota</taxon>
        <taxon>Opitutia</taxon>
        <taxon>Puniceicoccales</taxon>
        <taxon>Pelagicoccaceae</taxon>
        <taxon>Pelagicoccus</taxon>
    </lineage>
</organism>
<dbReference type="Proteomes" id="UP000617628">
    <property type="component" value="Unassembled WGS sequence"/>
</dbReference>
<name>A0A934RXA9_9BACT</name>